<organism evidence="4 5">
    <name type="scientific">Pseudomonas typographi</name>
    <dbReference type="NCBI Taxonomy" id="2715964"/>
    <lineage>
        <taxon>Bacteria</taxon>
        <taxon>Pseudomonadati</taxon>
        <taxon>Pseudomonadota</taxon>
        <taxon>Gammaproteobacteria</taxon>
        <taxon>Pseudomonadales</taxon>
        <taxon>Pseudomonadaceae</taxon>
        <taxon>Pseudomonas</taxon>
    </lineage>
</organism>
<dbReference type="Proteomes" id="UP000805841">
    <property type="component" value="Unassembled WGS sequence"/>
</dbReference>
<gene>
    <name evidence="4" type="ORF">HAQ05_24095</name>
</gene>
<dbReference type="PANTHER" id="PTHR43884:SF12">
    <property type="entry name" value="ISOVALERYL-COA DEHYDROGENASE, MITOCHONDRIAL-RELATED"/>
    <property type="match status" value="1"/>
</dbReference>
<dbReference type="SUPFAM" id="SSF47203">
    <property type="entry name" value="Acyl-CoA dehydrogenase C-terminal domain-like"/>
    <property type="match status" value="1"/>
</dbReference>
<protein>
    <submittedName>
        <fullName evidence="4">Acyl-CoA/acyl-ACP dehydrogenase</fullName>
    </submittedName>
</protein>
<dbReference type="InterPro" id="IPR046373">
    <property type="entry name" value="Acyl-CoA_Oxase/DH_mid-dom_sf"/>
</dbReference>
<dbReference type="Gene3D" id="1.20.140.10">
    <property type="entry name" value="Butyryl-CoA Dehydrogenase, subunit A, domain 3"/>
    <property type="match status" value="1"/>
</dbReference>
<keyword evidence="5" id="KW-1185">Reference proteome</keyword>
<dbReference type="CDD" id="cd00567">
    <property type="entry name" value="ACAD"/>
    <property type="match status" value="1"/>
</dbReference>
<dbReference type="Pfam" id="PF08028">
    <property type="entry name" value="Acyl-CoA_dh_2"/>
    <property type="match status" value="1"/>
</dbReference>
<sequence length="388" mass="42378">MDFEYEQAHQRVYDIVGELGRSRFAPRAQGYDERAELPRENLRDLFDAGLLGLSISKSLGGGGGGALGEDPLISLLVVEQAARYCLSTAQSVHIHYNAAHMVDQIGTDEQRERILRPVLEQGELLNATGSEPGRTARGLYGLQTVATPVPGGYRVSGLKNYATLADDVSYNILYAVIKDVPQPEGHIGLMVPRGAPGLVVRPHSWNPMGMRAAHSPEVELHDVFVAADNVLGAPGIFPRDHWQTKSHLSFAIQYVGASEGIFDILVDYLPKRGTAADGYAQLRLGEIRIAIDSARWLVYRAVALWRRKAFERAELFSMNAKYQAMSVAVSVMDKAAQIAGSSAFAADSPLSRAIRDLRVQTLHENLDKTAATVGKFHLGQAYDTSARL</sequence>
<proteinExistence type="predicted"/>
<name>A0ABR7Z8X3_9PSED</name>
<evidence type="ECO:0000256" key="1">
    <source>
        <dbReference type="ARBA" id="ARBA00023002"/>
    </source>
</evidence>
<dbReference type="Gene3D" id="2.40.110.10">
    <property type="entry name" value="Butyryl-CoA Dehydrogenase, subunit A, domain 2"/>
    <property type="match status" value="1"/>
</dbReference>
<dbReference type="Gene3D" id="1.10.540.10">
    <property type="entry name" value="Acyl-CoA dehydrogenase/oxidase, N-terminal domain"/>
    <property type="match status" value="1"/>
</dbReference>
<accession>A0ABR7Z8X3</accession>
<dbReference type="InterPro" id="IPR037069">
    <property type="entry name" value="AcylCoA_DH/ox_N_sf"/>
</dbReference>
<dbReference type="PANTHER" id="PTHR43884">
    <property type="entry name" value="ACYL-COA DEHYDROGENASE"/>
    <property type="match status" value="1"/>
</dbReference>
<evidence type="ECO:0000313" key="4">
    <source>
        <dbReference type="EMBL" id="MBD1601764.1"/>
    </source>
</evidence>
<feature type="domain" description="Acyl-CoA dehydrogenase C-terminal" evidence="3">
    <location>
        <begin position="249"/>
        <end position="367"/>
    </location>
</feature>
<dbReference type="InterPro" id="IPR013786">
    <property type="entry name" value="AcylCoA_DH/ox_N"/>
</dbReference>
<feature type="domain" description="Acyl-CoA dehydrogenase/oxidase N-terminal" evidence="2">
    <location>
        <begin position="8"/>
        <end position="120"/>
    </location>
</feature>
<keyword evidence="1" id="KW-0560">Oxidoreductase</keyword>
<dbReference type="InterPro" id="IPR036250">
    <property type="entry name" value="AcylCo_DH-like_C"/>
</dbReference>
<comment type="caution">
    <text evidence="4">The sequence shown here is derived from an EMBL/GenBank/DDBJ whole genome shotgun (WGS) entry which is preliminary data.</text>
</comment>
<dbReference type="RefSeq" id="WP_190425651.1">
    <property type="nucleotide sequence ID" value="NZ_JAAOCA010000041.1"/>
</dbReference>
<dbReference type="InterPro" id="IPR013107">
    <property type="entry name" value="Acyl-CoA_DH_C"/>
</dbReference>
<dbReference type="EMBL" id="JAAOCA010000041">
    <property type="protein sequence ID" value="MBD1601764.1"/>
    <property type="molecule type" value="Genomic_DNA"/>
</dbReference>
<dbReference type="SUPFAM" id="SSF56645">
    <property type="entry name" value="Acyl-CoA dehydrogenase NM domain-like"/>
    <property type="match status" value="1"/>
</dbReference>
<dbReference type="Pfam" id="PF02771">
    <property type="entry name" value="Acyl-CoA_dh_N"/>
    <property type="match status" value="1"/>
</dbReference>
<dbReference type="InterPro" id="IPR009100">
    <property type="entry name" value="AcylCoA_DH/oxidase_NM_dom_sf"/>
</dbReference>
<evidence type="ECO:0000259" key="2">
    <source>
        <dbReference type="Pfam" id="PF02771"/>
    </source>
</evidence>
<dbReference type="PIRSF" id="PIRSF016578">
    <property type="entry name" value="HsaA"/>
    <property type="match status" value="1"/>
</dbReference>
<evidence type="ECO:0000259" key="3">
    <source>
        <dbReference type="Pfam" id="PF08028"/>
    </source>
</evidence>
<evidence type="ECO:0000313" key="5">
    <source>
        <dbReference type="Proteomes" id="UP000805841"/>
    </source>
</evidence>
<reference evidence="4 5" key="1">
    <citation type="journal article" date="2020" name="Insects">
        <title>Bacteria Belonging to Pseudomonas typographi sp. nov. from the Bark Beetle Ips typographus Have Genomic Potential to Aid in the Host Ecology.</title>
        <authorList>
            <person name="Peral-Aranega E."/>
            <person name="Saati-Santamaria Z."/>
            <person name="Kolarik M."/>
            <person name="Rivas R."/>
            <person name="Garcia-Fraile P."/>
        </authorList>
    </citation>
    <scope>NUCLEOTIDE SEQUENCE [LARGE SCALE GENOMIC DNA]</scope>
    <source>
        <strain evidence="4 5">CA3A</strain>
    </source>
</reference>